<accession>J3L0K5</accession>
<dbReference type="Proteomes" id="UP000006038">
    <property type="component" value="Chromosome 1"/>
</dbReference>
<evidence type="ECO:0000256" key="1">
    <source>
        <dbReference type="SAM" id="MobiDB-lite"/>
    </source>
</evidence>
<proteinExistence type="predicted"/>
<dbReference type="HOGENOM" id="CLU_2761807_0_0_1"/>
<reference evidence="2" key="2">
    <citation type="submission" date="2013-04" db="UniProtKB">
        <authorList>
            <consortium name="EnsemblPlants"/>
        </authorList>
    </citation>
    <scope>IDENTIFICATION</scope>
</reference>
<sequence>MATSGEATSAARAPAQTKTKTTNGRLARRKTKKERGAPAATTKPTAERGGPRRRNVQKRGRRPAKSKAQH</sequence>
<dbReference type="AlphaFoldDB" id="J3L0K5"/>
<feature type="region of interest" description="Disordered" evidence="1">
    <location>
        <begin position="1"/>
        <end position="70"/>
    </location>
</feature>
<dbReference type="Gramene" id="OB01G27610.1">
    <property type="protein sequence ID" value="OB01G27610.1"/>
    <property type="gene ID" value="OB01G27610"/>
</dbReference>
<protein>
    <submittedName>
        <fullName evidence="2">Uncharacterized protein</fullName>
    </submittedName>
</protein>
<reference evidence="2" key="1">
    <citation type="journal article" date="2013" name="Nat. Commun.">
        <title>Whole-genome sequencing of Oryza brachyantha reveals mechanisms underlying Oryza genome evolution.</title>
        <authorList>
            <person name="Chen J."/>
            <person name="Huang Q."/>
            <person name="Gao D."/>
            <person name="Wang J."/>
            <person name="Lang Y."/>
            <person name="Liu T."/>
            <person name="Li B."/>
            <person name="Bai Z."/>
            <person name="Luis Goicoechea J."/>
            <person name="Liang C."/>
            <person name="Chen C."/>
            <person name="Zhang W."/>
            <person name="Sun S."/>
            <person name="Liao Y."/>
            <person name="Zhang X."/>
            <person name="Yang L."/>
            <person name="Song C."/>
            <person name="Wang M."/>
            <person name="Shi J."/>
            <person name="Liu G."/>
            <person name="Liu J."/>
            <person name="Zhou H."/>
            <person name="Zhou W."/>
            <person name="Yu Q."/>
            <person name="An N."/>
            <person name="Chen Y."/>
            <person name="Cai Q."/>
            <person name="Wang B."/>
            <person name="Liu B."/>
            <person name="Min J."/>
            <person name="Huang Y."/>
            <person name="Wu H."/>
            <person name="Li Z."/>
            <person name="Zhang Y."/>
            <person name="Yin Y."/>
            <person name="Song W."/>
            <person name="Jiang J."/>
            <person name="Jackson S.A."/>
            <person name="Wing R.A."/>
            <person name="Wang J."/>
            <person name="Chen M."/>
        </authorList>
    </citation>
    <scope>NUCLEOTIDE SEQUENCE [LARGE SCALE GENOMIC DNA]</scope>
    <source>
        <strain evidence="2">cv. IRGC 101232</strain>
    </source>
</reference>
<organism evidence="2">
    <name type="scientific">Oryza brachyantha</name>
    <name type="common">malo sina</name>
    <dbReference type="NCBI Taxonomy" id="4533"/>
    <lineage>
        <taxon>Eukaryota</taxon>
        <taxon>Viridiplantae</taxon>
        <taxon>Streptophyta</taxon>
        <taxon>Embryophyta</taxon>
        <taxon>Tracheophyta</taxon>
        <taxon>Spermatophyta</taxon>
        <taxon>Magnoliopsida</taxon>
        <taxon>Liliopsida</taxon>
        <taxon>Poales</taxon>
        <taxon>Poaceae</taxon>
        <taxon>BOP clade</taxon>
        <taxon>Oryzoideae</taxon>
        <taxon>Oryzeae</taxon>
        <taxon>Oryzinae</taxon>
        <taxon>Oryza</taxon>
    </lineage>
</organism>
<name>J3L0K5_ORYBR</name>
<dbReference type="EnsemblPlants" id="OB01G27610.1">
    <property type="protein sequence ID" value="OB01G27610.1"/>
    <property type="gene ID" value="OB01G27610"/>
</dbReference>
<keyword evidence="3" id="KW-1185">Reference proteome</keyword>
<evidence type="ECO:0000313" key="3">
    <source>
        <dbReference type="Proteomes" id="UP000006038"/>
    </source>
</evidence>
<evidence type="ECO:0000313" key="2">
    <source>
        <dbReference type="EnsemblPlants" id="OB01G27610.1"/>
    </source>
</evidence>
<feature type="compositionally biased region" description="Basic residues" evidence="1">
    <location>
        <begin position="51"/>
        <end position="70"/>
    </location>
</feature>